<dbReference type="Pfam" id="PF13561">
    <property type="entry name" value="adh_short_C2"/>
    <property type="match status" value="1"/>
</dbReference>
<dbReference type="PROSITE" id="PS00061">
    <property type="entry name" value="ADH_SHORT"/>
    <property type="match status" value="1"/>
</dbReference>
<dbReference type="InterPro" id="IPR020904">
    <property type="entry name" value="Sc_DH/Rdtase_CS"/>
</dbReference>
<evidence type="ECO:0000256" key="1">
    <source>
        <dbReference type="ARBA" id="ARBA00006484"/>
    </source>
</evidence>
<organism evidence="3 4">
    <name type="scientific">Phytomonospora endophytica</name>
    <dbReference type="NCBI Taxonomy" id="714109"/>
    <lineage>
        <taxon>Bacteria</taxon>
        <taxon>Bacillati</taxon>
        <taxon>Actinomycetota</taxon>
        <taxon>Actinomycetes</taxon>
        <taxon>Micromonosporales</taxon>
        <taxon>Micromonosporaceae</taxon>
        <taxon>Phytomonospora</taxon>
    </lineage>
</organism>
<dbReference type="SUPFAM" id="SSF51735">
    <property type="entry name" value="NAD(P)-binding Rossmann-fold domains"/>
    <property type="match status" value="1"/>
</dbReference>
<dbReference type="EMBL" id="JACHGT010000004">
    <property type="protein sequence ID" value="MBB6034261.1"/>
    <property type="molecule type" value="Genomic_DNA"/>
</dbReference>
<comment type="similarity">
    <text evidence="1">Belongs to the short-chain dehydrogenases/reductases (SDR) family.</text>
</comment>
<dbReference type="InterPro" id="IPR036291">
    <property type="entry name" value="NAD(P)-bd_dom_sf"/>
</dbReference>
<comment type="caution">
    <text evidence="3">The sequence shown here is derived from an EMBL/GenBank/DDBJ whole genome shotgun (WGS) entry which is preliminary data.</text>
</comment>
<dbReference type="RefSeq" id="WP_184787137.1">
    <property type="nucleotide sequence ID" value="NZ_BONT01000045.1"/>
</dbReference>
<evidence type="ECO:0000256" key="2">
    <source>
        <dbReference type="ARBA" id="ARBA00023002"/>
    </source>
</evidence>
<dbReference type="FunFam" id="3.40.50.720:FF:000084">
    <property type="entry name" value="Short-chain dehydrogenase reductase"/>
    <property type="match status" value="1"/>
</dbReference>
<sequence>MSTLIGKTALVTGASRGIGRAIAARLAAEGALVAVHYGSNKAAADETVAAIQAAGGRAFAVGADFGTEGDIDALLTGLDAGLGGTGLDILVNNAALAGGTDLENSTPDYFDRMFAVNVKAPFFLIQRLLPNMRDGGRVINVSSGVTRIALPETVYAMTKGAVETMSRNLANSYATGKRGITVNTVAPGPVDTGHPMFQIPEVVEGTAKATALDRMGEPEDIAAAVAFLASDDARWITGNTVDATGGMFLGPRF</sequence>
<dbReference type="GO" id="GO:0016491">
    <property type="term" value="F:oxidoreductase activity"/>
    <property type="evidence" value="ECO:0007669"/>
    <property type="project" value="UniProtKB-KW"/>
</dbReference>
<name>A0A841FAH7_9ACTN</name>
<dbReference type="PANTHER" id="PTHR43639:SF1">
    <property type="entry name" value="SHORT-CHAIN DEHYDROGENASE_REDUCTASE FAMILY PROTEIN"/>
    <property type="match status" value="1"/>
</dbReference>
<dbReference type="Proteomes" id="UP000548476">
    <property type="component" value="Unassembled WGS sequence"/>
</dbReference>
<dbReference type="PRINTS" id="PR00080">
    <property type="entry name" value="SDRFAMILY"/>
</dbReference>
<reference evidence="3 4" key="1">
    <citation type="submission" date="2020-08" db="EMBL/GenBank/DDBJ databases">
        <title>Genomic Encyclopedia of Type Strains, Phase IV (KMG-IV): sequencing the most valuable type-strain genomes for metagenomic binning, comparative biology and taxonomic classification.</title>
        <authorList>
            <person name="Goeker M."/>
        </authorList>
    </citation>
    <scope>NUCLEOTIDE SEQUENCE [LARGE SCALE GENOMIC DNA]</scope>
    <source>
        <strain evidence="3 4">YIM 65646</strain>
    </source>
</reference>
<protein>
    <submittedName>
        <fullName evidence="3">NAD(P)-dependent dehydrogenase (Short-subunit alcohol dehydrogenase family)</fullName>
    </submittedName>
</protein>
<proteinExistence type="inferred from homology"/>
<dbReference type="Gene3D" id="3.40.50.720">
    <property type="entry name" value="NAD(P)-binding Rossmann-like Domain"/>
    <property type="match status" value="1"/>
</dbReference>
<keyword evidence="4" id="KW-1185">Reference proteome</keyword>
<dbReference type="PRINTS" id="PR00081">
    <property type="entry name" value="GDHRDH"/>
</dbReference>
<dbReference type="InterPro" id="IPR002347">
    <property type="entry name" value="SDR_fam"/>
</dbReference>
<keyword evidence="2" id="KW-0560">Oxidoreductase</keyword>
<dbReference type="PANTHER" id="PTHR43639">
    <property type="entry name" value="OXIDOREDUCTASE, SHORT-CHAIN DEHYDROGENASE/REDUCTASE FAMILY (AFU_ORTHOLOGUE AFUA_5G02870)"/>
    <property type="match status" value="1"/>
</dbReference>
<accession>A0A841FAH7</accession>
<gene>
    <name evidence="3" type="ORF">HNR73_002111</name>
</gene>
<evidence type="ECO:0000313" key="3">
    <source>
        <dbReference type="EMBL" id="MBB6034261.1"/>
    </source>
</evidence>
<evidence type="ECO:0000313" key="4">
    <source>
        <dbReference type="Proteomes" id="UP000548476"/>
    </source>
</evidence>
<dbReference type="AlphaFoldDB" id="A0A841FAH7"/>